<sequence>MKSTYFTLIFALFLAVSCSEPKESQLINNTETQVDFALAIHGGAGTIKKENMTAEQDAEYRAKLEEALDAGYKVLENGGEALDAVVAAVKVMEDSPLFNAGKGAVFTNEGKNEMDAAIMNGSDRNAGAVAGLTRIKNPITAARAVMENSPHVFMSGAGAEQFALTQDLEQVDPSYFYTDFRFQQLEQIRETEKTELDHSSLLEMELKDPFFKDRKFGTVGAVAKDKNGNIAAATSTGGMTNKRFGRVGDVPIIGAGTYADNATCAVSATGHGEYFIRTVVGHEIASLMRYGGKTLAEAGDEVVMKQLVEIGGSGGIISIDKNGNIAMPFNSEGMYRGYRKANEAAKVMIYKDEK</sequence>
<feature type="binding site" evidence="6">
    <location>
        <begin position="269"/>
        <end position="272"/>
    </location>
    <ligand>
        <name>substrate</name>
    </ligand>
</feature>
<keyword evidence="1" id="KW-0645">Protease</keyword>
<evidence type="ECO:0000313" key="8">
    <source>
        <dbReference type="EMBL" id="SDD62733.1"/>
    </source>
</evidence>
<evidence type="ECO:0000256" key="1">
    <source>
        <dbReference type="ARBA" id="ARBA00022670"/>
    </source>
</evidence>
<keyword evidence="2" id="KW-0378">Hydrolase</keyword>
<evidence type="ECO:0000256" key="5">
    <source>
        <dbReference type="PIRSR" id="PIRSR600246-1"/>
    </source>
</evidence>
<dbReference type="OrthoDB" id="9780217at2"/>
<keyword evidence="3" id="KW-0068">Autocatalytic cleavage</keyword>
<evidence type="ECO:0000256" key="3">
    <source>
        <dbReference type="ARBA" id="ARBA00022813"/>
    </source>
</evidence>
<dbReference type="PROSITE" id="PS51257">
    <property type="entry name" value="PROKAR_LIPOPROTEIN"/>
    <property type="match status" value="1"/>
</dbReference>
<dbReference type="SUPFAM" id="SSF56235">
    <property type="entry name" value="N-terminal nucleophile aminohydrolases (Ntn hydrolases)"/>
    <property type="match status" value="1"/>
</dbReference>
<feature type="binding site" evidence="6">
    <location>
        <begin position="246"/>
        <end position="249"/>
    </location>
    <ligand>
        <name>substrate</name>
    </ligand>
</feature>
<dbReference type="GO" id="GO:0006508">
    <property type="term" value="P:proteolysis"/>
    <property type="evidence" value="ECO:0007669"/>
    <property type="project" value="UniProtKB-KW"/>
</dbReference>
<name>A0A1G6WAJ5_9BACT</name>
<reference evidence="9" key="1">
    <citation type="submission" date="2016-10" db="EMBL/GenBank/DDBJ databases">
        <authorList>
            <person name="Varghese N."/>
            <person name="Submissions S."/>
        </authorList>
    </citation>
    <scope>NUCLEOTIDE SEQUENCE [LARGE SCALE GENOMIC DNA]</scope>
    <source>
        <strain evidence="9">DSM 23095</strain>
    </source>
</reference>
<dbReference type="FunFam" id="3.60.20.30:FF:000001">
    <property type="entry name" value="Isoaspartyl peptidase/L-asparaginase"/>
    <property type="match status" value="1"/>
</dbReference>
<keyword evidence="9" id="KW-1185">Reference proteome</keyword>
<dbReference type="Gene3D" id="3.60.20.30">
    <property type="entry name" value="(Glycosyl)asparaginase"/>
    <property type="match status" value="1"/>
</dbReference>
<dbReference type="GO" id="GO:0016811">
    <property type="term" value="F:hydrolase activity, acting on carbon-nitrogen (but not peptide) bonds, in linear amides"/>
    <property type="evidence" value="ECO:0007669"/>
    <property type="project" value="UniProtKB-ARBA"/>
</dbReference>
<protein>
    <recommendedName>
        <fullName evidence="4">Isoaspartyl peptidase</fullName>
    </recommendedName>
</protein>
<dbReference type="InterPro" id="IPR000246">
    <property type="entry name" value="Peptidase_T2"/>
</dbReference>
<dbReference type="PANTHER" id="PTHR10188">
    <property type="entry name" value="L-ASPARAGINASE"/>
    <property type="match status" value="1"/>
</dbReference>
<dbReference type="STRING" id="686796.SAMN04488104_104228"/>
<proteinExistence type="predicted"/>
<evidence type="ECO:0000256" key="6">
    <source>
        <dbReference type="PIRSR" id="PIRSR600246-2"/>
    </source>
</evidence>
<evidence type="ECO:0000256" key="7">
    <source>
        <dbReference type="PIRSR" id="PIRSR600246-3"/>
    </source>
</evidence>
<organism evidence="8 9">
    <name type="scientific">Algoriphagus faecimaris</name>
    <dbReference type="NCBI Taxonomy" id="686796"/>
    <lineage>
        <taxon>Bacteria</taxon>
        <taxon>Pseudomonadati</taxon>
        <taxon>Bacteroidota</taxon>
        <taxon>Cytophagia</taxon>
        <taxon>Cytophagales</taxon>
        <taxon>Cyclobacteriaceae</taxon>
        <taxon>Algoriphagus</taxon>
    </lineage>
</organism>
<feature type="active site" description="Nucleophile" evidence="5">
    <location>
        <position position="218"/>
    </location>
</feature>
<dbReference type="GO" id="GO:0008233">
    <property type="term" value="F:peptidase activity"/>
    <property type="evidence" value="ECO:0007669"/>
    <property type="project" value="UniProtKB-KW"/>
</dbReference>
<dbReference type="EMBL" id="FNAC01000042">
    <property type="protein sequence ID" value="SDD62733.1"/>
    <property type="molecule type" value="Genomic_DNA"/>
</dbReference>
<evidence type="ECO:0000256" key="4">
    <source>
        <dbReference type="ARBA" id="ARBA00069124"/>
    </source>
</evidence>
<gene>
    <name evidence="8" type="ORF">SAMN04488104_104228</name>
</gene>
<dbReference type="RefSeq" id="WP_087940870.1">
    <property type="nucleotide sequence ID" value="NZ_FNAC01000042.1"/>
</dbReference>
<accession>A0A1G6WAJ5</accession>
<evidence type="ECO:0000313" key="9">
    <source>
        <dbReference type="Proteomes" id="UP000199060"/>
    </source>
</evidence>
<evidence type="ECO:0000256" key="2">
    <source>
        <dbReference type="ARBA" id="ARBA00022801"/>
    </source>
</evidence>
<dbReference type="AlphaFoldDB" id="A0A1G6WAJ5"/>
<dbReference type="CDD" id="cd04701">
    <property type="entry name" value="Asparaginase_2"/>
    <property type="match status" value="1"/>
</dbReference>
<feature type="site" description="Cleavage; by autolysis" evidence="7">
    <location>
        <begin position="217"/>
        <end position="218"/>
    </location>
</feature>
<dbReference type="Proteomes" id="UP000199060">
    <property type="component" value="Unassembled WGS sequence"/>
</dbReference>
<dbReference type="Pfam" id="PF01112">
    <property type="entry name" value="Asparaginase_2"/>
    <property type="match status" value="1"/>
</dbReference>
<dbReference type="PANTHER" id="PTHR10188:SF6">
    <property type="entry name" value="N(4)-(BETA-N-ACETYLGLUCOSAMINYL)-L-ASPARAGINASE"/>
    <property type="match status" value="1"/>
</dbReference>
<dbReference type="InterPro" id="IPR029055">
    <property type="entry name" value="Ntn_hydrolases_N"/>
</dbReference>